<dbReference type="InterPro" id="IPR042230">
    <property type="entry name" value="CusF_sf"/>
</dbReference>
<dbReference type="InterPro" id="IPR000923">
    <property type="entry name" value="BlueCu_1"/>
</dbReference>
<name>A0A5S3PCW6_9RHOB</name>
<keyword evidence="1" id="KW-0479">Metal-binding</keyword>
<dbReference type="Pfam" id="PF11604">
    <property type="entry name" value="CusF_Ec"/>
    <property type="match status" value="1"/>
</dbReference>
<dbReference type="AlphaFoldDB" id="A0A5S3PCW6"/>
<dbReference type="OrthoDB" id="9816061at2"/>
<dbReference type="RefSeq" id="WP_138662777.1">
    <property type="nucleotide sequence ID" value="NZ_VANS01000003.1"/>
</dbReference>
<evidence type="ECO:0000256" key="3">
    <source>
        <dbReference type="SAM" id="SignalP"/>
    </source>
</evidence>
<dbReference type="InterPro" id="IPR050845">
    <property type="entry name" value="Cu-binding_ET"/>
</dbReference>
<dbReference type="Gene3D" id="2.60.40.420">
    <property type="entry name" value="Cupredoxins - blue copper proteins"/>
    <property type="match status" value="1"/>
</dbReference>
<dbReference type="Proteomes" id="UP000309550">
    <property type="component" value="Unassembled WGS sequence"/>
</dbReference>
<organism evidence="5 6">
    <name type="scientific">Sulfitobacter sabulilitoris</name>
    <dbReference type="NCBI Taxonomy" id="2562655"/>
    <lineage>
        <taxon>Bacteria</taxon>
        <taxon>Pseudomonadati</taxon>
        <taxon>Pseudomonadota</taxon>
        <taxon>Alphaproteobacteria</taxon>
        <taxon>Rhodobacterales</taxon>
        <taxon>Roseobacteraceae</taxon>
        <taxon>Sulfitobacter</taxon>
    </lineage>
</organism>
<dbReference type="SUPFAM" id="SSF49503">
    <property type="entry name" value="Cupredoxins"/>
    <property type="match status" value="1"/>
</dbReference>
<evidence type="ECO:0000313" key="6">
    <source>
        <dbReference type="Proteomes" id="UP000309550"/>
    </source>
</evidence>
<dbReference type="PANTHER" id="PTHR38439:SF3">
    <property type="entry name" value="COPPER-RESISTANT CUPROPROTEIN COPI"/>
    <property type="match status" value="1"/>
</dbReference>
<dbReference type="CDD" id="cd04211">
    <property type="entry name" value="Cupredoxin_like_2"/>
    <property type="match status" value="1"/>
</dbReference>
<proteinExistence type="predicted"/>
<sequence>MKHLLMTTTATLALVLAAPVFAVGAHDAGHDKAGDHGADHMAMMVGQPGTAQDVDRTIEVAMRETDDGRMIFEPAMFDIEPGETIRFAVENRGELEHEFAIDTMARNVEHKAMMAEMDMEHDDPNSVRLDPGASGEVIWTFANEGAFEVACLIPGHYESGMHGPITVGHGMPHSDGATQVSLTYSTGTVKKIDAKAGKVTVIHGPLANLDMPAMTMVFRADETVLAKLAEGQEIEFVADRVKGKLTITAVK</sequence>
<evidence type="ECO:0000313" key="5">
    <source>
        <dbReference type="EMBL" id="TMM51704.1"/>
    </source>
</evidence>
<feature type="signal peptide" evidence="3">
    <location>
        <begin position="1"/>
        <end position="22"/>
    </location>
</feature>
<feature type="domain" description="Blue (type 1) copper" evidence="4">
    <location>
        <begin position="64"/>
        <end position="167"/>
    </location>
</feature>
<protein>
    <submittedName>
        <fullName evidence="5">Cupredoxin</fullName>
    </submittedName>
</protein>
<accession>A0A5S3PCW6</accession>
<keyword evidence="3" id="KW-0732">Signal</keyword>
<keyword evidence="2" id="KW-0186">Copper</keyword>
<dbReference type="Gene3D" id="2.40.50.320">
    <property type="entry name" value="Copper binding periplasmic protein CusF"/>
    <property type="match status" value="1"/>
</dbReference>
<comment type="caution">
    <text evidence="5">The sequence shown here is derived from an EMBL/GenBank/DDBJ whole genome shotgun (WGS) entry which is preliminary data.</text>
</comment>
<dbReference type="PANTHER" id="PTHR38439">
    <property type="entry name" value="AURACYANIN-B"/>
    <property type="match status" value="1"/>
</dbReference>
<dbReference type="Pfam" id="PF00127">
    <property type="entry name" value="Copper-bind"/>
    <property type="match status" value="1"/>
</dbReference>
<dbReference type="InterPro" id="IPR008972">
    <property type="entry name" value="Cupredoxin"/>
</dbReference>
<evidence type="ECO:0000259" key="4">
    <source>
        <dbReference type="Pfam" id="PF00127"/>
    </source>
</evidence>
<keyword evidence="6" id="KW-1185">Reference proteome</keyword>
<evidence type="ECO:0000256" key="1">
    <source>
        <dbReference type="ARBA" id="ARBA00022723"/>
    </source>
</evidence>
<dbReference type="GO" id="GO:0009055">
    <property type="term" value="F:electron transfer activity"/>
    <property type="evidence" value="ECO:0007669"/>
    <property type="project" value="InterPro"/>
</dbReference>
<evidence type="ECO:0000256" key="2">
    <source>
        <dbReference type="ARBA" id="ARBA00023008"/>
    </source>
</evidence>
<gene>
    <name evidence="5" type="ORF">FDT80_13205</name>
</gene>
<dbReference type="InterPro" id="IPR021647">
    <property type="entry name" value="CusF_Ec"/>
</dbReference>
<dbReference type="GO" id="GO:0005507">
    <property type="term" value="F:copper ion binding"/>
    <property type="evidence" value="ECO:0007669"/>
    <property type="project" value="InterPro"/>
</dbReference>
<reference evidence="5 6" key="1">
    <citation type="submission" date="2019-05" db="EMBL/GenBank/DDBJ databases">
        <title>Sulfitobacter sabulilitoris sp. nov., isolated from a marine sand.</title>
        <authorList>
            <person name="Yoon J.-H."/>
        </authorList>
    </citation>
    <scope>NUCLEOTIDE SEQUENCE [LARGE SCALE GENOMIC DNA]</scope>
    <source>
        <strain evidence="5 6">HSMS-29</strain>
    </source>
</reference>
<dbReference type="EMBL" id="VANS01000003">
    <property type="protein sequence ID" value="TMM51704.1"/>
    <property type="molecule type" value="Genomic_DNA"/>
</dbReference>
<feature type="chain" id="PRO_5024357350" evidence="3">
    <location>
        <begin position="23"/>
        <end position="251"/>
    </location>
</feature>